<feature type="region of interest" description="Disordered" evidence="1">
    <location>
        <begin position="107"/>
        <end position="132"/>
    </location>
</feature>
<reference evidence="2" key="2">
    <citation type="submission" date="2020-11" db="EMBL/GenBank/DDBJ databases">
        <authorList>
            <person name="McCartney M.A."/>
            <person name="Auch B."/>
            <person name="Kono T."/>
            <person name="Mallez S."/>
            <person name="Becker A."/>
            <person name="Gohl D.M."/>
            <person name="Silverstein K.A.T."/>
            <person name="Koren S."/>
            <person name="Bechman K.B."/>
            <person name="Herman A."/>
            <person name="Abrahante J.E."/>
            <person name="Garbe J."/>
        </authorList>
    </citation>
    <scope>NUCLEOTIDE SEQUENCE</scope>
    <source>
        <strain evidence="2">Duluth1</strain>
        <tissue evidence="2">Whole animal</tissue>
    </source>
</reference>
<dbReference type="AlphaFoldDB" id="A0A9D4GKM5"/>
<feature type="compositionally biased region" description="Polar residues" evidence="1">
    <location>
        <begin position="110"/>
        <end position="132"/>
    </location>
</feature>
<proteinExistence type="predicted"/>
<gene>
    <name evidence="2" type="ORF">DPMN_118728</name>
</gene>
<organism evidence="2 3">
    <name type="scientific">Dreissena polymorpha</name>
    <name type="common">Zebra mussel</name>
    <name type="synonym">Mytilus polymorpha</name>
    <dbReference type="NCBI Taxonomy" id="45954"/>
    <lineage>
        <taxon>Eukaryota</taxon>
        <taxon>Metazoa</taxon>
        <taxon>Spiralia</taxon>
        <taxon>Lophotrochozoa</taxon>
        <taxon>Mollusca</taxon>
        <taxon>Bivalvia</taxon>
        <taxon>Autobranchia</taxon>
        <taxon>Heteroconchia</taxon>
        <taxon>Euheterodonta</taxon>
        <taxon>Imparidentia</taxon>
        <taxon>Neoheterodontei</taxon>
        <taxon>Myida</taxon>
        <taxon>Dreissenoidea</taxon>
        <taxon>Dreissenidae</taxon>
        <taxon>Dreissena</taxon>
    </lineage>
</organism>
<dbReference type="EMBL" id="JAIWYP010000005">
    <property type="protein sequence ID" value="KAH3817198.1"/>
    <property type="molecule type" value="Genomic_DNA"/>
</dbReference>
<sequence>MTSRKDIGDQNINTQTPSRENENIMLAIPSKITNFTLKQMDKQLETLSTNLNMCTSVPTVIEVNQKAPSRGEFHVPTVVEVNQKVLSKDELQMNTSLNTNMVNQNIQNNGTIPDSQNNATNNCESVRSMSQT</sequence>
<evidence type="ECO:0000256" key="1">
    <source>
        <dbReference type="SAM" id="MobiDB-lite"/>
    </source>
</evidence>
<name>A0A9D4GKM5_DREPO</name>
<evidence type="ECO:0000313" key="2">
    <source>
        <dbReference type="EMBL" id="KAH3817198.1"/>
    </source>
</evidence>
<comment type="caution">
    <text evidence="2">The sequence shown here is derived from an EMBL/GenBank/DDBJ whole genome shotgun (WGS) entry which is preliminary data.</text>
</comment>
<evidence type="ECO:0000313" key="3">
    <source>
        <dbReference type="Proteomes" id="UP000828390"/>
    </source>
</evidence>
<accession>A0A9D4GKM5</accession>
<keyword evidence="3" id="KW-1185">Reference proteome</keyword>
<protein>
    <submittedName>
        <fullName evidence="2">Uncharacterized protein</fullName>
    </submittedName>
</protein>
<reference evidence="2" key="1">
    <citation type="journal article" date="2019" name="bioRxiv">
        <title>The Genome of the Zebra Mussel, Dreissena polymorpha: A Resource for Invasive Species Research.</title>
        <authorList>
            <person name="McCartney M.A."/>
            <person name="Auch B."/>
            <person name="Kono T."/>
            <person name="Mallez S."/>
            <person name="Zhang Y."/>
            <person name="Obille A."/>
            <person name="Becker A."/>
            <person name="Abrahante J.E."/>
            <person name="Garbe J."/>
            <person name="Badalamenti J.P."/>
            <person name="Herman A."/>
            <person name="Mangelson H."/>
            <person name="Liachko I."/>
            <person name="Sullivan S."/>
            <person name="Sone E.D."/>
            <person name="Koren S."/>
            <person name="Silverstein K.A.T."/>
            <person name="Beckman K.B."/>
            <person name="Gohl D.M."/>
        </authorList>
    </citation>
    <scope>NUCLEOTIDE SEQUENCE</scope>
    <source>
        <strain evidence="2">Duluth1</strain>
        <tissue evidence="2">Whole animal</tissue>
    </source>
</reference>
<dbReference type="Proteomes" id="UP000828390">
    <property type="component" value="Unassembled WGS sequence"/>
</dbReference>